<evidence type="ECO:0000313" key="2">
    <source>
        <dbReference type="EMBL" id="OHA76425.1"/>
    </source>
</evidence>
<dbReference type="InterPro" id="IPR045275">
    <property type="entry name" value="MscS_archaea/bacteria_type"/>
</dbReference>
<reference evidence="2 3" key="1">
    <citation type="journal article" date="2016" name="Nat. Commun.">
        <title>Thousands of microbial genomes shed light on interconnected biogeochemical processes in an aquifer system.</title>
        <authorList>
            <person name="Anantharaman K."/>
            <person name="Brown C.T."/>
            <person name="Hug L.A."/>
            <person name="Sharon I."/>
            <person name="Castelle C.J."/>
            <person name="Probst A.J."/>
            <person name="Thomas B.C."/>
            <person name="Singh A."/>
            <person name="Wilkins M.J."/>
            <person name="Karaoz U."/>
            <person name="Brodie E.L."/>
            <person name="Williams K.H."/>
            <person name="Hubbard S.S."/>
            <person name="Banfield J.F."/>
        </authorList>
    </citation>
    <scope>NUCLEOTIDE SEQUENCE [LARGE SCALE GENOMIC DNA]</scope>
</reference>
<accession>A0A1G2RUA0</accession>
<name>A0A1G2RUA0_9BACT</name>
<keyword evidence="1" id="KW-1133">Transmembrane helix</keyword>
<feature type="transmembrane region" description="Helical" evidence="1">
    <location>
        <begin position="190"/>
        <end position="213"/>
    </location>
</feature>
<organism evidence="2 3">
    <name type="scientific">Candidatus Wildermuthbacteria bacterium RIFCSPLOWO2_02_FULL_47_9c</name>
    <dbReference type="NCBI Taxonomy" id="1802466"/>
    <lineage>
        <taxon>Bacteria</taxon>
        <taxon>Candidatus Wildermuthiibacteriota</taxon>
    </lineage>
</organism>
<keyword evidence="1" id="KW-0472">Membrane</keyword>
<evidence type="ECO:0000313" key="3">
    <source>
        <dbReference type="Proteomes" id="UP000178222"/>
    </source>
</evidence>
<dbReference type="PANTHER" id="PTHR30221">
    <property type="entry name" value="SMALL-CONDUCTANCE MECHANOSENSITIVE CHANNEL"/>
    <property type="match status" value="1"/>
</dbReference>
<feature type="transmembrane region" description="Helical" evidence="1">
    <location>
        <begin position="25"/>
        <end position="51"/>
    </location>
</feature>
<protein>
    <recommendedName>
        <fullName evidence="4">Small-conductance mechanosensitive ion channel</fullName>
    </recommendedName>
</protein>
<dbReference type="Gene3D" id="1.10.287.1260">
    <property type="match status" value="1"/>
</dbReference>
<dbReference type="EMBL" id="MHUL01000034">
    <property type="protein sequence ID" value="OHA76425.1"/>
    <property type="molecule type" value="Genomic_DNA"/>
</dbReference>
<sequence>MNLVQITSSALSDAFRDLLSGVVSFVPLLIFAILVLLVGWFIAVGVGRLVADLLTRIKFNQVFERGNWKEALAKADLKVDPAGFIGGIFKWVLVIVFLLAAVEILGFEQFAGFLRDVLAYLPNVIVAALILVVAIIVADIAEKVVRASVEGAKIGHGQFISSVVKWFIWIFALFSALLQLDIAVLPVQVLIQTFVQGIGYGVALAVAIAFGLGGKDQAAEILRDLRNKMQR</sequence>
<gene>
    <name evidence="2" type="ORF">A3J30_00120</name>
</gene>
<feature type="transmembrane region" description="Helical" evidence="1">
    <location>
        <begin position="159"/>
        <end position="178"/>
    </location>
</feature>
<dbReference type="PANTHER" id="PTHR30221:SF1">
    <property type="entry name" value="SMALL-CONDUCTANCE MECHANOSENSITIVE CHANNEL"/>
    <property type="match status" value="1"/>
</dbReference>
<dbReference type="GO" id="GO:0008381">
    <property type="term" value="F:mechanosensitive monoatomic ion channel activity"/>
    <property type="evidence" value="ECO:0007669"/>
    <property type="project" value="InterPro"/>
</dbReference>
<evidence type="ECO:0008006" key="4">
    <source>
        <dbReference type="Google" id="ProtNLM"/>
    </source>
</evidence>
<comment type="caution">
    <text evidence="2">The sequence shown here is derived from an EMBL/GenBank/DDBJ whole genome shotgun (WGS) entry which is preliminary data.</text>
</comment>
<dbReference type="Proteomes" id="UP000178222">
    <property type="component" value="Unassembled WGS sequence"/>
</dbReference>
<feature type="transmembrane region" description="Helical" evidence="1">
    <location>
        <begin position="119"/>
        <end position="138"/>
    </location>
</feature>
<dbReference type="InterPro" id="IPR008910">
    <property type="entry name" value="MSC_TM_helix"/>
</dbReference>
<feature type="transmembrane region" description="Helical" evidence="1">
    <location>
        <begin position="88"/>
        <end position="107"/>
    </location>
</feature>
<dbReference type="Pfam" id="PF05552">
    <property type="entry name" value="MS_channel_1st_1"/>
    <property type="match status" value="2"/>
</dbReference>
<evidence type="ECO:0000256" key="1">
    <source>
        <dbReference type="SAM" id="Phobius"/>
    </source>
</evidence>
<keyword evidence="1" id="KW-0812">Transmembrane</keyword>
<proteinExistence type="predicted"/>
<dbReference type="AlphaFoldDB" id="A0A1G2RUA0"/>